<protein>
    <submittedName>
        <fullName evidence="1">Uncharacterized protein</fullName>
    </submittedName>
</protein>
<dbReference type="Proteomes" id="UP000002019">
    <property type="component" value="Chromosome"/>
</dbReference>
<keyword evidence="2" id="KW-1185">Reference proteome</keyword>
<sequence length="444" mass="49230">MGQYLARCKFSFLFILTFCAGLTLNADWRMDFCLANLGSDGSLISATVYLGESTGAADSFDAFDFPLGPPPNNSPYVCAYFPHNDWGSTYNGNYMKDIRSINPAAKTWNFTFSKSGTPLSNNYRLSWEITGLFPACYQPRLIFNSQNINMLTQSSYSYTGWLYSGSIQMQYNNSVPYQLEPLPELLFSNNLTQELNLNRYFKVGSGTLSFSILPNNNLVQNMVTNQDSVWLNIYPVAGFTGTTFAELTVHGTGGTLNAQISITRDATNSPPVFRDTIQPLEIIQNQQGIFSWNGMVFDPDLDTVTINFSGGENISIEPNETLQQAIVIPALGFKGETNFQFSLADNLHSPVIYTIPVTVLPAVPASPQNLVLQLLPENSLLLTWQTVHTDTSGLPISGLKYKVMLYADSSGTQLIHQYTNLTSPDILIPVESERMFIKVISVNE</sequence>
<reference evidence="1 2" key="1">
    <citation type="journal article" date="2008" name="J. Bacteriol.">
        <title>'Candidatus Cloacamonas acidaminovorans': genome sequence reconstruction provides a first glimpse of a new bacterial division.</title>
        <authorList>
            <person name="Pelletier E."/>
            <person name="Kreimeyer A."/>
            <person name="Bocs S."/>
            <person name="Rouy Z."/>
            <person name="Gyapay G."/>
            <person name="Chouari R."/>
            <person name="Riviere D."/>
            <person name="Ganesan A."/>
            <person name="Daegelen P."/>
            <person name="Sghir A."/>
            <person name="Cohen G.N."/>
            <person name="Medigue C."/>
            <person name="Weissenbach J."/>
            <person name="Le Paslier D."/>
        </authorList>
    </citation>
    <scope>NUCLEOTIDE SEQUENCE [LARGE SCALE GENOMIC DNA]</scope>
    <source>
        <strain evidence="2">Evry</strain>
    </source>
</reference>
<name>B0VF52_CLOAI</name>
<dbReference type="AlphaFoldDB" id="B0VF52"/>
<proteinExistence type="predicted"/>
<organism evidence="1 2">
    <name type="scientific">Cloacimonas acidaminovorans (strain Evry)</name>
    <dbReference type="NCBI Taxonomy" id="459349"/>
    <lineage>
        <taxon>Bacteria</taxon>
        <taxon>Pseudomonadati</taxon>
        <taxon>Candidatus Cloacimonadota</taxon>
        <taxon>Candidatus Cloacimonadia</taxon>
        <taxon>Candidatus Cloacimonadales</taxon>
        <taxon>Candidatus Cloacimonadaceae</taxon>
        <taxon>Candidatus Cloacimonas</taxon>
    </lineage>
</organism>
<evidence type="ECO:0000313" key="2">
    <source>
        <dbReference type="Proteomes" id="UP000002019"/>
    </source>
</evidence>
<dbReference type="HOGENOM" id="CLU_616357_0_0_0"/>
<gene>
    <name evidence="1" type="ordered locus">CLOAM0194</name>
</gene>
<dbReference type="EMBL" id="CU466930">
    <property type="protein sequence ID" value="CAO80104.1"/>
    <property type="molecule type" value="Genomic_DNA"/>
</dbReference>
<evidence type="ECO:0000313" key="1">
    <source>
        <dbReference type="EMBL" id="CAO80104.1"/>
    </source>
</evidence>
<dbReference type="RefSeq" id="WP_015423965.1">
    <property type="nucleotide sequence ID" value="NC_020449.1"/>
</dbReference>
<dbReference type="KEGG" id="caci:CLOAM0194"/>
<accession>B0VF52</accession>
<dbReference type="STRING" id="459349.CLOAM0194"/>